<dbReference type="OrthoDB" id="7274389at2"/>
<feature type="transmembrane region" description="Helical" evidence="7">
    <location>
        <begin position="99"/>
        <end position="119"/>
    </location>
</feature>
<dbReference type="Proteomes" id="UP000198742">
    <property type="component" value="Unassembled WGS sequence"/>
</dbReference>
<accession>A0A1H4U2Z3</accession>
<dbReference type="GO" id="GO:0005886">
    <property type="term" value="C:plasma membrane"/>
    <property type="evidence" value="ECO:0007669"/>
    <property type="project" value="UniProtKB-SubCell"/>
</dbReference>
<sequence>MTMTAEPTSTLDEGKGPKSRKAQPDVLPTPSRAGVLAKNLGLRLIVPAIVFLAWWYTTSNDMVSALIVPAPADVWDALRSYLFGGVWNEDIMSSARGTLWSFAIGLVLGIVGGSIMAFIASVKTAVYPYILAFQAFPKIAVAPLFVVWLGYGDGPKIIIGTSLAFFPVISATMAGLLDVDPDEHNLMRSIGASKRQELRHLRLPRAMSYVFPALDIAVVGALLGVITAEIVGTEYGLGRVITERAAYGDSAAVYAVLIVLAVAGAILHLAVSILHKVMPRSIVPK</sequence>
<keyword evidence="4 7" id="KW-0812">Transmembrane</keyword>
<keyword evidence="6 7" id="KW-0472">Membrane</keyword>
<protein>
    <submittedName>
        <fullName evidence="10">NitT/TauT family transport system permease protein</fullName>
    </submittedName>
</protein>
<dbReference type="GO" id="GO:0055085">
    <property type="term" value="P:transmembrane transport"/>
    <property type="evidence" value="ECO:0007669"/>
    <property type="project" value="InterPro"/>
</dbReference>
<dbReference type="PANTHER" id="PTHR30151:SF20">
    <property type="entry name" value="ABC TRANSPORTER PERMEASE PROTEIN HI_0355-RELATED"/>
    <property type="match status" value="1"/>
</dbReference>
<feature type="transmembrane region" description="Helical" evidence="7">
    <location>
        <begin position="251"/>
        <end position="275"/>
    </location>
</feature>
<dbReference type="Pfam" id="PF00528">
    <property type="entry name" value="BPD_transp_1"/>
    <property type="match status" value="1"/>
</dbReference>
<keyword evidence="5 7" id="KW-1133">Transmembrane helix</keyword>
<feature type="compositionally biased region" description="Polar residues" evidence="8">
    <location>
        <begin position="1"/>
        <end position="11"/>
    </location>
</feature>
<feature type="transmembrane region" description="Helical" evidence="7">
    <location>
        <begin position="209"/>
        <end position="231"/>
    </location>
</feature>
<keyword evidence="2 7" id="KW-0813">Transport</keyword>
<evidence type="ECO:0000256" key="8">
    <source>
        <dbReference type="SAM" id="MobiDB-lite"/>
    </source>
</evidence>
<comment type="similarity">
    <text evidence="7">Belongs to the binding-protein-dependent transport system permease family.</text>
</comment>
<evidence type="ECO:0000256" key="7">
    <source>
        <dbReference type="RuleBase" id="RU363032"/>
    </source>
</evidence>
<feature type="domain" description="ABC transmembrane type-1" evidence="9">
    <location>
        <begin position="91"/>
        <end position="275"/>
    </location>
</feature>
<gene>
    <name evidence="10" type="ORF">SAMN04489844_2666</name>
</gene>
<dbReference type="PROSITE" id="PS50928">
    <property type="entry name" value="ABC_TM1"/>
    <property type="match status" value="1"/>
</dbReference>
<dbReference type="SUPFAM" id="SSF161098">
    <property type="entry name" value="MetI-like"/>
    <property type="match status" value="1"/>
</dbReference>
<evidence type="ECO:0000256" key="1">
    <source>
        <dbReference type="ARBA" id="ARBA00004651"/>
    </source>
</evidence>
<feature type="region of interest" description="Disordered" evidence="8">
    <location>
        <begin position="1"/>
        <end position="27"/>
    </location>
</feature>
<dbReference type="InterPro" id="IPR000515">
    <property type="entry name" value="MetI-like"/>
</dbReference>
<proteinExistence type="inferred from homology"/>
<dbReference type="AlphaFoldDB" id="A0A1H4U2Z3"/>
<organism evidence="10 11">
    <name type="scientific">Nocardioides exalbidus</name>
    <dbReference type="NCBI Taxonomy" id="402596"/>
    <lineage>
        <taxon>Bacteria</taxon>
        <taxon>Bacillati</taxon>
        <taxon>Actinomycetota</taxon>
        <taxon>Actinomycetes</taxon>
        <taxon>Propionibacteriales</taxon>
        <taxon>Nocardioidaceae</taxon>
        <taxon>Nocardioides</taxon>
    </lineage>
</organism>
<name>A0A1H4U2Z3_9ACTN</name>
<evidence type="ECO:0000256" key="3">
    <source>
        <dbReference type="ARBA" id="ARBA00022475"/>
    </source>
</evidence>
<feature type="transmembrane region" description="Helical" evidence="7">
    <location>
        <begin position="157"/>
        <end position="179"/>
    </location>
</feature>
<evidence type="ECO:0000256" key="4">
    <source>
        <dbReference type="ARBA" id="ARBA00022692"/>
    </source>
</evidence>
<dbReference type="RefSeq" id="WP_090969531.1">
    <property type="nucleotide sequence ID" value="NZ_FNRT01000002.1"/>
</dbReference>
<dbReference type="STRING" id="402596.SAMN04489844_2666"/>
<dbReference type="EMBL" id="FNRT01000002">
    <property type="protein sequence ID" value="SEC63123.1"/>
    <property type="molecule type" value="Genomic_DNA"/>
</dbReference>
<dbReference type="Gene3D" id="1.10.3720.10">
    <property type="entry name" value="MetI-like"/>
    <property type="match status" value="1"/>
</dbReference>
<evidence type="ECO:0000256" key="2">
    <source>
        <dbReference type="ARBA" id="ARBA00022448"/>
    </source>
</evidence>
<dbReference type="InterPro" id="IPR035906">
    <property type="entry name" value="MetI-like_sf"/>
</dbReference>
<dbReference type="PANTHER" id="PTHR30151">
    <property type="entry name" value="ALKANE SULFONATE ABC TRANSPORTER-RELATED, MEMBRANE SUBUNIT"/>
    <property type="match status" value="1"/>
</dbReference>
<comment type="subcellular location">
    <subcellularLocation>
        <location evidence="1 7">Cell membrane</location>
        <topology evidence="1 7">Multi-pass membrane protein</topology>
    </subcellularLocation>
</comment>
<evidence type="ECO:0000259" key="9">
    <source>
        <dbReference type="PROSITE" id="PS50928"/>
    </source>
</evidence>
<evidence type="ECO:0000313" key="11">
    <source>
        <dbReference type="Proteomes" id="UP000198742"/>
    </source>
</evidence>
<evidence type="ECO:0000256" key="5">
    <source>
        <dbReference type="ARBA" id="ARBA00022989"/>
    </source>
</evidence>
<feature type="transmembrane region" description="Helical" evidence="7">
    <location>
        <begin position="40"/>
        <end position="57"/>
    </location>
</feature>
<feature type="transmembrane region" description="Helical" evidence="7">
    <location>
        <begin position="126"/>
        <end position="151"/>
    </location>
</feature>
<keyword evidence="3" id="KW-1003">Cell membrane</keyword>
<reference evidence="11" key="1">
    <citation type="submission" date="2016-10" db="EMBL/GenBank/DDBJ databases">
        <authorList>
            <person name="Varghese N."/>
            <person name="Submissions S."/>
        </authorList>
    </citation>
    <scope>NUCLEOTIDE SEQUENCE [LARGE SCALE GENOMIC DNA]</scope>
    <source>
        <strain evidence="11">DSM 22017</strain>
    </source>
</reference>
<evidence type="ECO:0000256" key="6">
    <source>
        <dbReference type="ARBA" id="ARBA00023136"/>
    </source>
</evidence>
<dbReference type="CDD" id="cd06261">
    <property type="entry name" value="TM_PBP2"/>
    <property type="match status" value="1"/>
</dbReference>
<evidence type="ECO:0000313" key="10">
    <source>
        <dbReference type="EMBL" id="SEC63123.1"/>
    </source>
</evidence>
<keyword evidence="11" id="KW-1185">Reference proteome</keyword>